<evidence type="ECO:0000313" key="2">
    <source>
        <dbReference type="EMBL" id="KJA24883.1"/>
    </source>
</evidence>
<dbReference type="Pfam" id="PF13460">
    <property type="entry name" value="NAD_binding_10"/>
    <property type="match status" value="1"/>
</dbReference>
<organism evidence="2 3">
    <name type="scientific">Hypholoma sublateritium (strain FD-334 SS-4)</name>
    <dbReference type="NCBI Taxonomy" id="945553"/>
    <lineage>
        <taxon>Eukaryota</taxon>
        <taxon>Fungi</taxon>
        <taxon>Dikarya</taxon>
        <taxon>Basidiomycota</taxon>
        <taxon>Agaricomycotina</taxon>
        <taxon>Agaricomycetes</taxon>
        <taxon>Agaricomycetidae</taxon>
        <taxon>Agaricales</taxon>
        <taxon>Agaricineae</taxon>
        <taxon>Strophariaceae</taxon>
        <taxon>Hypholoma</taxon>
    </lineage>
</organism>
<dbReference type="OrthoDB" id="10254604at2759"/>
<gene>
    <name evidence="2" type="ORF">HYPSUDRAFT_38256</name>
</gene>
<dbReference type="PANTHER" id="PTHR15020">
    <property type="entry name" value="FLAVIN REDUCTASE-RELATED"/>
    <property type="match status" value="1"/>
</dbReference>
<dbReference type="Gene3D" id="3.40.50.720">
    <property type="entry name" value="NAD(P)-binding Rossmann-like Domain"/>
    <property type="match status" value="1"/>
</dbReference>
<accession>A0A0D2MLV7</accession>
<feature type="domain" description="NAD(P)-binding" evidence="1">
    <location>
        <begin position="9"/>
        <end position="207"/>
    </location>
</feature>
<protein>
    <recommendedName>
        <fullName evidence="1">NAD(P)-binding domain-containing protein</fullName>
    </recommendedName>
</protein>
<keyword evidence="3" id="KW-1185">Reference proteome</keyword>
<evidence type="ECO:0000313" key="3">
    <source>
        <dbReference type="Proteomes" id="UP000054270"/>
    </source>
</evidence>
<dbReference type="SUPFAM" id="SSF51735">
    <property type="entry name" value="NAD(P)-binding Rossmann-fold domains"/>
    <property type="match status" value="1"/>
</dbReference>
<dbReference type="Proteomes" id="UP000054270">
    <property type="component" value="Unassembled WGS sequence"/>
</dbReference>
<dbReference type="OMA" id="YFKNEVG"/>
<dbReference type="InterPro" id="IPR016040">
    <property type="entry name" value="NAD(P)-bd_dom"/>
</dbReference>
<sequence>MPKKIVIVGGHGKVSLRLARLLAPTHTVTSIIRNPAQAPDIEAVKAIPQVLSLTDAPVGDFTAAFTGADVVYFSAGAGGAGGEELTKKIDYEGAVKVFDALEGVQGAKPLLILVSAIDVRDPDKIPAHYTEEDIAMSKRVRGAIGVYMKWKYEADKNLVKRTAFKWIILRPGGLTEAPGVGSASIGRTHLGKTIARDDVAKALALLADREDAAGLAIDIIGGDTPIEEGLGAFIKKGETDWLG</sequence>
<reference evidence="3" key="1">
    <citation type="submission" date="2014-04" db="EMBL/GenBank/DDBJ databases">
        <title>Evolutionary Origins and Diversification of the Mycorrhizal Mutualists.</title>
        <authorList>
            <consortium name="DOE Joint Genome Institute"/>
            <consortium name="Mycorrhizal Genomics Consortium"/>
            <person name="Kohler A."/>
            <person name="Kuo A."/>
            <person name="Nagy L.G."/>
            <person name="Floudas D."/>
            <person name="Copeland A."/>
            <person name="Barry K.W."/>
            <person name="Cichocki N."/>
            <person name="Veneault-Fourrey C."/>
            <person name="LaButti K."/>
            <person name="Lindquist E.A."/>
            <person name="Lipzen A."/>
            <person name="Lundell T."/>
            <person name="Morin E."/>
            <person name="Murat C."/>
            <person name="Riley R."/>
            <person name="Ohm R."/>
            <person name="Sun H."/>
            <person name="Tunlid A."/>
            <person name="Henrissat B."/>
            <person name="Grigoriev I.V."/>
            <person name="Hibbett D.S."/>
            <person name="Martin F."/>
        </authorList>
    </citation>
    <scope>NUCLEOTIDE SEQUENCE [LARGE SCALE GENOMIC DNA]</scope>
    <source>
        <strain evidence="3">FD-334 SS-4</strain>
    </source>
</reference>
<dbReference type="InterPro" id="IPR036291">
    <property type="entry name" value="NAD(P)-bd_dom_sf"/>
</dbReference>
<dbReference type="AlphaFoldDB" id="A0A0D2MLV7"/>
<dbReference type="EMBL" id="KN817534">
    <property type="protein sequence ID" value="KJA24883.1"/>
    <property type="molecule type" value="Genomic_DNA"/>
</dbReference>
<proteinExistence type="predicted"/>
<dbReference type="PANTHER" id="PTHR15020:SF50">
    <property type="entry name" value="UPF0659 PROTEIN YMR090W"/>
    <property type="match status" value="1"/>
</dbReference>
<dbReference type="STRING" id="945553.A0A0D2MLV7"/>
<evidence type="ECO:0000259" key="1">
    <source>
        <dbReference type="Pfam" id="PF13460"/>
    </source>
</evidence>
<name>A0A0D2MLV7_HYPSF</name>